<dbReference type="SUPFAM" id="SSF52540">
    <property type="entry name" value="P-loop containing nucleoside triphosphate hydrolases"/>
    <property type="match status" value="1"/>
</dbReference>
<dbReference type="PANTHER" id="PTHR12083:SF9">
    <property type="entry name" value="BIFUNCTIONAL POLYNUCLEOTIDE PHOSPHATASE_KINASE"/>
    <property type="match status" value="1"/>
</dbReference>
<feature type="region of interest" description="Disordered" evidence="1">
    <location>
        <begin position="221"/>
        <end position="301"/>
    </location>
</feature>
<dbReference type="InterPro" id="IPR027417">
    <property type="entry name" value="P-loop_NTPase"/>
</dbReference>
<protein>
    <recommendedName>
        <fullName evidence="3">P-loop containing nucleoside triphosphate hydrolase protein</fullName>
    </recommendedName>
</protein>
<evidence type="ECO:0000313" key="2">
    <source>
        <dbReference type="EMBL" id="EGO22119.1"/>
    </source>
</evidence>
<dbReference type="GO" id="GO:0003690">
    <property type="term" value="F:double-stranded DNA binding"/>
    <property type="evidence" value="ECO:0007669"/>
    <property type="project" value="TreeGrafter"/>
</dbReference>
<sequence>MSDSQNNELLNSNEQVVLVLVGLIASGKSTFAEALEQHFPNVRRCNQDDLGSRQKVEALARRCLRQGLSVCIDRTNFDASQRSYWINIAREFPGISVWVIVFDCPQSVCASRLRERTVHPTIKDYEHGLSILSRFASDFKSPSPNEGHDCIIYLRPSDHPSSTYTRADISSIIRRVRSSPAARGMSQSQLRPLTSFTPRGAYSAHSNQSYTHFDRQVSTARGHGFPYSRGSAPRRGLAPRYQSSPRYMGRGHQNGIGQGDTFGLRSDDPSGSLNWRARKDDTRISGESSKRPDSGSVSDRI</sequence>
<accession>F8P3M0</accession>
<organism>
    <name type="scientific">Serpula lacrymans var. lacrymans (strain S7.9)</name>
    <name type="common">Dry rot fungus</name>
    <dbReference type="NCBI Taxonomy" id="578457"/>
    <lineage>
        <taxon>Eukaryota</taxon>
        <taxon>Fungi</taxon>
        <taxon>Dikarya</taxon>
        <taxon>Basidiomycota</taxon>
        <taxon>Agaricomycotina</taxon>
        <taxon>Agaricomycetes</taxon>
        <taxon>Agaricomycetidae</taxon>
        <taxon>Boletales</taxon>
        <taxon>Coniophorineae</taxon>
        <taxon>Serpulaceae</taxon>
        <taxon>Serpula</taxon>
    </lineage>
</organism>
<dbReference type="Proteomes" id="UP000008064">
    <property type="component" value="Unassembled WGS sequence"/>
</dbReference>
<proteinExistence type="predicted"/>
<evidence type="ECO:0000256" key="1">
    <source>
        <dbReference type="SAM" id="MobiDB-lite"/>
    </source>
</evidence>
<dbReference type="HOGENOM" id="CLU_073629_0_0_1"/>
<dbReference type="GeneID" id="18816697"/>
<dbReference type="AlphaFoldDB" id="F8P3M0"/>
<name>F8P3M0_SERL9</name>
<dbReference type="GO" id="GO:0006281">
    <property type="term" value="P:DNA repair"/>
    <property type="evidence" value="ECO:0007669"/>
    <property type="project" value="TreeGrafter"/>
</dbReference>
<gene>
    <name evidence="2" type="ORF">SERLADRAFT_451010</name>
</gene>
<dbReference type="GO" id="GO:0046403">
    <property type="term" value="F:polynucleotide 3'-phosphatase activity"/>
    <property type="evidence" value="ECO:0007669"/>
    <property type="project" value="TreeGrafter"/>
</dbReference>
<dbReference type="KEGG" id="sla:SERLADRAFT_451010"/>
<reference evidence="2" key="1">
    <citation type="submission" date="2011-04" db="EMBL/GenBank/DDBJ databases">
        <title>Evolution of plant cell wall degrading machinery underlies the functional diversity of forest fungi.</title>
        <authorList>
            <consortium name="US DOE Joint Genome Institute (JGI-PGF)"/>
            <person name="Eastwood D.C."/>
            <person name="Floudas D."/>
            <person name="Binder M."/>
            <person name="Majcherczyk A."/>
            <person name="Schneider P."/>
            <person name="Aerts A."/>
            <person name="Asiegbu F.O."/>
            <person name="Baker S.E."/>
            <person name="Barry K."/>
            <person name="Bendiksby M."/>
            <person name="Blumentritt M."/>
            <person name="Coutinho P.M."/>
            <person name="Cullen D."/>
            <person name="Cullen D."/>
            <person name="Gathman A."/>
            <person name="Goodell B."/>
            <person name="Henrissat B."/>
            <person name="Ihrmark K."/>
            <person name="Kauserud H."/>
            <person name="Kohler A."/>
            <person name="LaButti K."/>
            <person name="Lapidus A."/>
            <person name="Lavin J.L."/>
            <person name="Lee Y.-H."/>
            <person name="Lindquist E."/>
            <person name="Lilly W."/>
            <person name="Lucas S."/>
            <person name="Morin E."/>
            <person name="Murat C."/>
            <person name="Oguiza J.A."/>
            <person name="Park J."/>
            <person name="Pisabarro A.G."/>
            <person name="Riley R."/>
            <person name="Rosling A."/>
            <person name="Salamov A."/>
            <person name="Schmidt O."/>
            <person name="Schmutz J."/>
            <person name="Skrede I."/>
            <person name="Stenlid J."/>
            <person name="Wiebenga A."/>
            <person name="Xie X."/>
            <person name="Kues U."/>
            <person name="Hibbett D.S."/>
            <person name="Hoffmeister D."/>
            <person name="Hogberg N."/>
            <person name="Martin F."/>
            <person name="Grigoriev I.V."/>
            <person name="Watkinson S.C."/>
        </authorList>
    </citation>
    <scope>NUCLEOTIDE SEQUENCE</scope>
    <source>
        <strain evidence="2">S7.9</strain>
    </source>
</reference>
<feature type="compositionally biased region" description="Basic and acidic residues" evidence="1">
    <location>
        <begin position="277"/>
        <end position="301"/>
    </location>
</feature>
<dbReference type="PANTHER" id="PTHR12083">
    <property type="entry name" value="BIFUNCTIONAL POLYNUCLEOTIDE PHOSPHATASE/KINASE"/>
    <property type="match status" value="1"/>
</dbReference>
<evidence type="ECO:0008006" key="3">
    <source>
        <dbReference type="Google" id="ProtNLM"/>
    </source>
</evidence>
<dbReference type="OrthoDB" id="3512845at2759"/>
<dbReference type="RefSeq" id="XP_007320657.1">
    <property type="nucleotide sequence ID" value="XM_007320595.1"/>
</dbReference>
<dbReference type="GO" id="GO:0046404">
    <property type="term" value="F:ATP-dependent polydeoxyribonucleotide 5'-hydroxyl-kinase activity"/>
    <property type="evidence" value="ECO:0007669"/>
    <property type="project" value="TreeGrafter"/>
</dbReference>
<dbReference type="Gene3D" id="3.40.50.300">
    <property type="entry name" value="P-loop containing nucleotide triphosphate hydrolases"/>
    <property type="match status" value="1"/>
</dbReference>
<dbReference type="EMBL" id="GL945437">
    <property type="protein sequence ID" value="EGO22119.1"/>
    <property type="molecule type" value="Genomic_DNA"/>
</dbReference>
<dbReference type="Pfam" id="PF13671">
    <property type="entry name" value="AAA_33"/>
    <property type="match status" value="1"/>
</dbReference>